<name>A0A2H5Y8M6_9CHLR</name>
<organism evidence="2 3">
    <name type="scientific">Candidatus Thermoflexus japonica</name>
    <dbReference type="NCBI Taxonomy" id="2035417"/>
    <lineage>
        <taxon>Bacteria</taxon>
        <taxon>Bacillati</taxon>
        <taxon>Chloroflexota</taxon>
        <taxon>Thermoflexia</taxon>
        <taxon>Thermoflexales</taxon>
        <taxon>Thermoflexaceae</taxon>
        <taxon>Thermoflexus</taxon>
    </lineage>
</organism>
<proteinExistence type="inferred from homology"/>
<reference evidence="3" key="1">
    <citation type="submission" date="2017-09" db="EMBL/GenBank/DDBJ databases">
        <title>Metaegenomics of thermophilic ammonia-oxidizing enrichment culture.</title>
        <authorList>
            <person name="Kato S."/>
            <person name="Suzuki K."/>
        </authorList>
    </citation>
    <scope>NUCLEOTIDE SEQUENCE [LARGE SCALE GENOMIC DNA]</scope>
</reference>
<comment type="similarity">
    <text evidence="1">Belongs to the UPF0161 family.</text>
</comment>
<keyword evidence="1" id="KW-0472">Membrane</keyword>
<evidence type="ECO:0000256" key="1">
    <source>
        <dbReference type="HAMAP-Rule" id="MF_00386"/>
    </source>
</evidence>
<protein>
    <recommendedName>
        <fullName evidence="1">Putative membrane protein insertion efficiency factor</fullName>
    </recommendedName>
</protein>
<accession>A0A2H5Y8M6</accession>
<evidence type="ECO:0000313" key="2">
    <source>
        <dbReference type="EMBL" id="GBD09805.1"/>
    </source>
</evidence>
<comment type="caution">
    <text evidence="2">The sequence shown here is derived from an EMBL/GenBank/DDBJ whole genome shotgun (WGS) entry which is preliminary data.</text>
</comment>
<dbReference type="SMART" id="SM01234">
    <property type="entry name" value="Haemolytic"/>
    <property type="match status" value="1"/>
</dbReference>
<dbReference type="Pfam" id="PF01809">
    <property type="entry name" value="YidD"/>
    <property type="match status" value="1"/>
</dbReference>
<comment type="subcellular location">
    <subcellularLocation>
        <location evidence="1">Cell membrane</location>
        <topology evidence="1">Peripheral membrane protein</topology>
        <orientation evidence="1">Cytoplasmic side</orientation>
    </subcellularLocation>
</comment>
<dbReference type="EMBL" id="BEHY01000069">
    <property type="protein sequence ID" value="GBD09805.1"/>
    <property type="molecule type" value="Genomic_DNA"/>
</dbReference>
<dbReference type="NCBIfam" id="TIGR00278">
    <property type="entry name" value="membrane protein insertion efficiency factor YidD"/>
    <property type="match status" value="1"/>
</dbReference>
<dbReference type="GO" id="GO:0005886">
    <property type="term" value="C:plasma membrane"/>
    <property type="evidence" value="ECO:0007669"/>
    <property type="project" value="UniProtKB-SubCell"/>
</dbReference>
<keyword evidence="1" id="KW-1003">Cell membrane</keyword>
<dbReference type="InterPro" id="IPR002696">
    <property type="entry name" value="Membr_insert_effic_factor_YidD"/>
</dbReference>
<dbReference type="AlphaFoldDB" id="A0A2H5Y8M6"/>
<dbReference type="Proteomes" id="UP000236642">
    <property type="component" value="Unassembled WGS sequence"/>
</dbReference>
<dbReference type="PANTHER" id="PTHR33383">
    <property type="entry name" value="MEMBRANE PROTEIN INSERTION EFFICIENCY FACTOR-RELATED"/>
    <property type="match status" value="1"/>
</dbReference>
<comment type="function">
    <text evidence="1">Could be involved in insertion of integral membrane proteins into the membrane.</text>
</comment>
<gene>
    <name evidence="2" type="primary">yidD</name>
    <name evidence="2" type="ORF">HRbin22_02066</name>
</gene>
<dbReference type="PANTHER" id="PTHR33383:SF1">
    <property type="entry name" value="MEMBRANE PROTEIN INSERTION EFFICIENCY FACTOR-RELATED"/>
    <property type="match status" value="1"/>
</dbReference>
<evidence type="ECO:0000313" key="3">
    <source>
        <dbReference type="Proteomes" id="UP000236642"/>
    </source>
</evidence>
<dbReference type="HAMAP" id="MF_00386">
    <property type="entry name" value="UPF0161_YidD"/>
    <property type="match status" value="1"/>
</dbReference>
<sequence length="80" mass="9194">MKGTGWRWTRLPAWIALGLIRLYQRAISPLLPPSCRFYPSCSQYTYEAIARYGLLRGGWLGIRRIARCHPFHSGGYDPVP</sequence>